<proteinExistence type="predicted"/>
<protein>
    <recommendedName>
        <fullName evidence="3">AAA+ ATPase domain-containing protein</fullName>
    </recommendedName>
</protein>
<dbReference type="RefSeq" id="WP_136972247.1">
    <property type="nucleotide sequence ID" value="NZ_JARZHI010000059.1"/>
</dbReference>
<dbReference type="EMBL" id="JARZHI010000059">
    <property type="protein sequence ID" value="MDI1435460.1"/>
    <property type="molecule type" value="Genomic_DNA"/>
</dbReference>
<evidence type="ECO:0008006" key="3">
    <source>
        <dbReference type="Google" id="ProtNLM"/>
    </source>
</evidence>
<name>A0ABT6P4B8_9BACT</name>
<dbReference type="Proteomes" id="UP001160301">
    <property type="component" value="Unassembled WGS sequence"/>
</dbReference>
<gene>
    <name evidence="1" type="ORF">QHF89_38515</name>
</gene>
<accession>A0ABT6P4B8</accession>
<evidence type="ECO:0000313" key="2">
    <source>
        <dbReference type="Proteomes" id="UP001160301"/>
    </source>
</evidence>
<sequence length="310" mass="33172">MRIASVAWKGFAGLADGSLDFARDGGVPADLIVVTGPPGGGKTRLLEMIIAGKERVAAYGPRPRLDDVLGPAGTAAKISMQWWMSEDEQKFVGVTKPLLSTESIYARSGTVELAPDPAIGVLLERYDHDRQHGKMDYIPADRGLPSYATTVGDPVGDQRRKRLTRGPDKYAGLMKLAEGMILRRADAARTDTLGALFAELCPHLRLSGVGSAGDLEVVSAGGGSPRPLSRLSMSEKQAFMIAASMALVGVHHSVVLFDTPELYLSGAEARRQLEILQSFAPTNQWIVSTCAEEIVAMAAHRNLVRLGAPQ</sequence>
<dbReference type="InterPro" id="IPR027417">
    <property type="entry name" value="P-loop_NTPase"/>
</dbReference>
<dbReference type="Gene3D" id="3.40.50.300">
    <property type="entry name" value="P-loop containing nucleotide triphosphate hydrolases"/>
    <property type="match status" value="1"/>
</dbReference>
<comment type="caution">
    <text evidence="1">The sequence shown here is derived from an EMBL/GenBank/DDBJ whole genome shotgun (WGS) entry which is preliminary data.</text>
</comment>
<dbReference type="SUPFAM" id="SSF52540">
    <property type="entry name" value="P-loop containing nucleoside triphosphate hydrolases"/>
    <property type="match status" value="1"/>
</dbReference>
<reference evidence="1 2" key="1">
    <citation type="submission" date="2023-04" db="EMBL/GenBank/DDBJ databases">
        <title>The genome sequence of Polyangium sorediatum DSM14670.</title>
        <authorList>
            <person name="Zhang X."/>
        </authorList>
    </citation>
    <scope>NUCLEOTIDE SEQUENCE [LARGE SCALE GENOMIC DNA]</scope>
    <source>
        <strain evidence="1 2">DSM 14670</strain>
    </source>
</reference>
<keyword evidence="2" id="KW-1185">Reference proteome</keyword>
<organism evidence="1 2">
    <name type="scientific">Polyangium sorediatum</name>
    <dbReference type="NCBI Taxonomy" id="889274"/>
    <lineage>
        <taxon>Bacteria</taxon>
        <taxon>Pseudomonadati</taxon>
        <taxon>Myxococcota</taxon>
        <taxon>Polyangia</taxon>
        <taxon>Polyangiales</taxon>
        <taxon>Polyangiaceae</taxon>
        <taxon>Polyangium</taxon>
    </lineage>
</organism>
<evidence type="ECO:0000313" key="1">
    <source>
        <dbReference type="EMBL" id="MDI1435460.1"/>
    </source>
</evidence>